<evidence type="ECO:0000256" key="3">
    <source>
        <dbReference type="ARBA" id="ARBA00022842"/>
    </source>
</evidence>
<sequence length="287" mass="31742">MNLEELTNLAIEAAKKAGKYISESLHDPNINVLRKEGNSLASSVVTEVDFKSQEIILSILAESQTTYDLGLLTEESQDDKSRFEKAYFWCIDPMDGTLPFTKQTEGFSVSIALISKEGIPVIGVVYDPVTDTLYHAIKGKGAYKNQQPWTITPSSTFHFIADQSFQKHPIYVEVIESMEALVKLHGYKELKRKEIGGAVMNALWVLEHAPACYFKLPKPQKGGGCSWDFAATACIFQEMGAHVSDTKGSPLPLNKKGMTYMNEKGVLYTSNHELAEALLLLLEGLSA</sequence>
<keyword evidence="2" id="KW-0378">Hydrolase</keyword>
<keyword evidence="5" id="KW-1185">Reference proteome</keyword>
<dbReference type="PANTHER" id="PTHR20854">
    <property type="entry name" value="INOSITOL MONOPHOSPHATASE"/>
    <property type="match status" value="1"/>
</dbReference>
<dbReference type="RefSeq" id="WP_345371053.1">
    <property type="nucleotide sequence ID" value="NZ_BAABJX010000026.1"/>
</dbReference>
<evidence type="ECO:0000313" key="4">
    <source>
        <dbReference type="EMBL" id="GAA4832909.1"/>
    </source>
</evidence>
<dbReference type="PANTHER" id="PTHR20854:SF4">
    <property type="entry name" value="INOSITOL-1-MONOPHOSPHATASE-RELATED"/>
    <property type="match status" value="1"/>
</dbReference>
<organism evidence="4 5">
    <name type="scientific">Algivirga pacifica</name>
    <dbReference type="NCBI Taxonomy" id="1162670"/>
    <lineage>
        <taxon>Bacteria</taxon>
        <taxon>Pseudomonadati</taxon>
        <taxon>Bacteroidota</taxon>
        <taxon>Cytophagia</taxon>
        <taxon>Cytophagales</taxon>
        <taxon>Flammeovirgaceae</taxon>
        <taxon>Algivirga</taxon>
    </lineage>
</organism>
<dbReference type="PROSITE" id="PS00629">
    <property type="entry name" value="IMP_1"/>
    <property type="match status" value="1"/>
</dbReference>
<keyword evidence="3" id="KW-0460">Magnesium</keyword>
<comment type="caution">
    <text evidence="4">The sequence shown here is derived from an EMBL/GenBank/DDBJ whole genome shotgun (WGS) entry which is preliminary data.</text>
</comment>
<dbReference type="SUPFAM" id="SSF56655">
    <property type="entry name" value="Carbohydrate phosphatase"/>
    <property type="match status" value="1"/>
</dbReference>
<accession>A0ABP9D9J2</accession>
<evidence type="ECO:0000256" key="2">
    <source>
        <dbReference type="ARBA" id="ARBA00022801"/>
    </source>
</evidence>
<dbReference type="Proteomes" id="UP001500298">
    <property type="component" value="Unassembled WGS sequence"/>
</dbReference>
<proteinExistence type="predicted"/>
<dbReference type="Gene3D" id="3.30.540.10">
    <property type="entry name" value="Fructose-1,6-Bisphosphatase, subunit A, domain 1"/>
    <property type="match status" value="1"/>
</dbReference>
<dbReference type="Pfam" id="PF00459">
    <property type="entry name" value="Inositol_P"/>
    <property type="match status" value="1"/>
</dbReference>
<name>A0ABP9D9J2_9BACT</name>
<dbReference type="EMBL" id="BAABJX010000026">
    <property type="protein sequence ID" value="GAA4832909.1"/>
    <property type="molecule type" value="Genomic_DNA"/>
</dbReference>
<reference evidence="5" key="1">
    <citation type="journal article" date="2019" name="Int. J. Syst. Evol. Microbiol.">
        <title>The Global Catalogue of Microorganisms (GCM) 10K type strain sequencing project: providing services to taxonomists for standard genome sequencing and annotation.</title>
        <authorList>
            <consortium name="The Broad Institute Genomics Platform"/>
            <consortium name="The Broad Institute Genome Sequencing Center for Infectious Disease"/>
            <person name="Wu L."/>
            <person name="Ma J."/>
        </authorList>
    </citation>
    <scope>NUCLEOTIDE SEQUENCE [LARGE SCALE GENOMIC DNA]</scope>
    <source>
        <strain evidence="5">JCM 18326</strain>
    </source>
</reference>
<dbReference type="PRINTS" id="PR00377">
    <property type="entry name" value="IMPHPHTASES"/>
</dbReference>
<keyword evidence="1" id="KW-0479">Metal-binding</keyword>
<protein>
    <submittedName>
        <fullName evidence="4">Inositol monophosphatase family protein</fullName>
    </submittedName>
</protein>
<dbReference type="InterPro" id="IPR020583">
    <property type="entry name" value="Inositol_monoP_metal-BS"/>
</dbReference>
<evidence type="ECO:0000313" key="5">
    <source>
        <dbReference type="Proteomes" id="UP001500298"/>
    </source>
</evidence>
<dbReference type="InterPro" id="IPR000760">
    <property type="entry name" value="Inositol_monophosphatase-like"/>
</dbReference>
<evidence type="ECO:0000256" key="1">
    <source>
        <dbReference type="ARBA" id="ARBA00022723"/>
    </source>
</evidence>
<dbReference type="Gene3D" id="3.40.190.80">
    <property type="match status" value="1"/>
</dbReference>
<gene>
    <name evidence="4" type="ORF">GCM10023331_17720</name>
</gene>